<reference evidence="3 4" key="1">
    <citation type="submission" date="2020-06" db="EMBL/GenBank/DDBJ databases">
        <title>Transcriptomic and genomic resources for Thalictrum thalictroides and T. hernandezii: Facilitating candidate gene discovery in an emerging model plant lineage.</title>
        <authorList>
            <person name="Arias T."/>
            <person name="Riano-Pachon D.M."/>
            <person name="Di Stilio V.S."/>
        </authorList>
    </citation>
    <scope>NUCLEOTIDE SEQUENCE [LARGE SCALE GENOMIC DNA]</scope>
    <source>
        <strain evidence="4">cv. WT478/WT964</strain>
        <tissue evidence="3">Leaves</tissue>
    </source>
</reference>
<dbReference type="InterPro" id="IPR025521">
    <property type="entry name" value="Neprosin_propep"/>
</dbReference>
<name>A0A7J6WXE8_THATH</name>
<sequence>MNLFTFLLVVSSLCLSHNANVDAVDAINATISTEEDLELDWQLKLRNQIPVKTVKTNAGLYDCIDIYKQPALKHPQLQNHEIRMRPTFLPNGMVSKTSSSHKTATATLTSVDCPQGTVPIRRYKKENLIRAKSFSDSHVSNIHPMTKEYPGQHLAILRSTKLEPQRGIRATMSLNNPHPVDNTQASMAEMWVQSNVGDQMNGLQAGWI</sequence>
<evidence type="ECO:0000259" key="2">
    <source>
        <dbReference type="Pfam" id="PF14365"/>
    </source>
</evidence>
<evidence type="ECO:0000313" key="4">
    <source>
        <dbReference type="Proteomes" id="UP000554482"/>
    </source>
</evidence>
<dbReference type="OrthoDB" id="1935425at2759"/>
<dbReference type="Proteomes" id="UP000554482">
    <property type="component" value="Unassembled WGS sequence"/>
</dbReference>
<keyword evidence="4" id="KW-1185">Reference proteome</keyword>
<dbReference type="EMBL" id="JABWDY010009653">
    <property type="protein sequence ID" value="KAF5201278.1"/>
    <property type="molecule type" value="Genomic_DNA"/>
</dbReference>
<feature type="domain" description="Neprosin activation peptide" evidence="2">
    <location>
        <begin position="59"/>
        <end position="139"/>
    </location>
</feature>
<dbReference type="InterPro" id="IPR053168">
    <property type="entry name" value="Glutamic_endopeptidase"/>
</dbReference>
<feature type="chain" id="PRO_5029684074" evidence="1">
    <location>
        <begin position="24"/>
        <end position="208"/>
    </location>
</feature>
<dbReference type="PANTHER" id="PTHR31589:SF110">
    <property type="entry name" value="PROTEIN, PUTATIVE (DUF239)-RELATED"/>
    <property type="match status" value="1"/>
</dbReference>
<accession>A0A7J6WXE8</accession>
<keyword evidence="1" id="KW-0732">Signal</keyword>
<feature type="non-terminal residue" evidence="3">
    <location>
        <position position="1"/>
    </location>
</feature>
<evidence type="ECO:0000313" key="3">
    <source>
        <dbReference type="EMBL" id="KAF5201278.1"/>
    </source>
</evidence>
<feature type="signal peptide" evidence="1">
    <location>
        <begin position="1"/>
        <end position="23"/>
    </location>
</feature>
<comment type="caution">
    <text evidence="3">The sequence shown here is derived from an EMBL/GenBank/DDBJ whole genome shotgun (WGS) entry which is preliminary data.</text>
</comment>
<proteinExistence type="predicted"/>
<dbReference type="Pfam" id="PF14365">
    <property type="entry name" value="Neprosin_AP"/>
    <property type="match status" value="1"/>
</dbReference>
<dbReference type="PANTHER" id="PTHR31589">
    <property type="entry name" value="PROTEIN, PUTATIVE (DUF239)-RELATED-RELATED"/>
    <property type="match status" value="1"/>
</dbReference>
<evidence type="ECO:0000256" key="1">
    <source>
        <dbReference type="SAM" id="SignalP"/>
    </source>
</evidence>
<protein>
    <submittedName>
        <fullName evidence="3">Putative NEP-interacting protein</fullName>
    </submittedName>
</protein>
<dbReference type="AlphaFoldDB" id="A0A7J6WXE8"/>
<gene>
    <name evidence="3" type="ORF">FRX31_009135</name>
</gene>
<organism evidence="3 4">
    <name type="scientific">Thalictrum thalictroides</name>
    <name type="common">Rue-anemone</name>
    <name type="synonym">Anemone thalictroides</name>
    <dbReference type="NCBI Taxonomy" id="46969"/>
    <lineage>
        <taxon>Eukaryota</taxon>
        <taxon>Viridiplantae</taxon>
        <taxon>Streptophyta</taxon>
        <taxon>Embryophyta</taxon>
        <taxon>Tracheophyta</taxon>
        <taxon>Spermatophyta</taxon>
        <taxon>Magnoliopsida</taxon>
        <taxon>Ranunculales</taxon>
        <taxon>Ranunculaceae</taxon>
        <taxon>Thalictroideae</taxon>
        <taxon>Thalictrum</taxon>
    </lineage>
</organism>